<evidence type="ECO:0000256" key="1">
    <source>
        <dbReference type="ARBA" id="ARBA00009156"/>
    </source>
</evidence>
<dbReference type="OrthoDB" id="9786272at2"/>
<keyword evidence="3 6" id="KW-0418">Kinase</keyword>
<dbReference type="InterPro" id="IPR018484">
    <property type="entry name" value="FGGY_N"/>
</dbReference>
<name>A0A2W7NKR9_9RHOB</name>
<dbReference type="AlphaFoldDB" id="A0A2W7NKR9"/>
<evidence type="ECO:0000313" key="7">
    <source>
        <dbReference type="Proteomes" id="UP000248916"/>
    </source>
</evidence>
<feature type="domain" description="Carbohydrate kinase FGGY N-terminal" evidence="4">
    <location>
        <begin position="7"/>
        <end position="240"/>
    </location>
</feature>
<dbReference type="Gene3D" id="3.30.420.40">
    <property type="match status" value="2"/>
</dbReference>
<sequence>MTHTRIAVIDIGKTNAKLALIDAGTLSEIAVTTRPNKVLPGPPWPHFDLEGHWTFLLDGLRDMHAAHGIDAISVTTHGASGVLLDAEGGLAAPMLDYEHDGPDAWAAEYDALRPSFAETGSPRLPQGLNLGAQFHYMLATDPGLAARIRHVVTYPQYWGFRLTGEVASDVTSLGCHTDLWNPWEVAPSPILGRLGLDGRLAPARKSTDILGPITADVARRTGLSPDTPVACGIHDSNASLYPHLLAREAPFAVVSTGTWVVAMAVGGTDDALDPARDTLVNVDARGGTVPSARFMGGREYEMIRDGSEAEPGEADRAAVLAGLYLLPTISGNTGPFPGRRGGFTHDPPSEAARMLALSYYLALMTQTCLELIGARGRVIVEGPFASNRHYLDMLSALRPGEVEATVSATGTSVGGALLFAAGWTPPPASPLEPSDPEALRRYAESWRSRVENELPMRQAST</sequence>
<dbReference type="EMBL" id="QKZL01000016">
    <property type="protein sequence ID" value="PZX13786.1"/>
    <property type="molecule type" value="Genomic_DNA"/>
</dbReference>
<dbReference type="CDD" id="cd07772">
    <property type="entry name" value="ASKHA_NBD_FGGY_NaCK-like"/>
    <property type="match status" value="1"/>
</dbReference>
<evidence type="ECO:0000313" key="6">
    <source>
        <dbReference type="EMBL" id="PZX13786.1"/>
    </source>
</evidence>
<dbReference type="SUPFAM" id="SSF53067">
    <property type="entry name" value="Actin-like ATPase domain"/>
    <property type="match status" value="2"/>
</dbReference>
<reference evidence="6 7" key="1">
    <citation type="submission" date="2018-06" db="EMBL/GenBank/DDBJ databases">
        <title>Genomic Encyclopedia of Archaeal and Bacterial Type Strains, Phase II (KMG-II): from individual species to whole genera.</title>
        <authorList>
            <person name="Goeker M."/>
        </authorList>
    </citation>
    <scope>NUCLEOTIDE SEQUENCE [LARGE SCALE GENOMIC DNA]</scope>
    <source>
        <strain evidence="6 7">DSM 22009</strain>
    </source>
</reference>
<dbReference type="PANTHER" id="PTHR43095:SF5">
    <property type="entry name" value="XYLULOSE KINASE"/>
    <property type="match status" value="1"/>
</dbReference>
<dbReference type="Pfam" id="PF00370">
    <property type="entry name" value="FGGY_N"/>
    <property type="match status" value="1"/>
</dbReference>
<comment type="caution">
    <text evidence="6">The sequence shown here is derived from an EMBL/GenBank/DDBJ whole genome shotgun (WGS) entry which is preliminary data.</text>
</comment>
<evidence type="ECO:0000259" key="4">
    <source>
        <dbReference type="Pfam" id="PF00370"/>
    </source>
</evidence>
<dbReference type="InterPro" id="IPR043129">
    <property type="entry name" value="ATPase_NBD"/>
</dbReference>
<dbReference type="InterPro" id="IPR049382">
    <property type="entry name" value="FGGY_C_2"/>
</dbReference>
<proteinExistence type="inferred from homology"/>
<comment type="similarity">
    <text evidence="1">Belongs to the FGGY kinase family.</text>
</comment>
<dbReference type="GO" id="GO:0005975">
    <property type="term" value="P:carbohydrate metabolic process"/>
    <property type="evidence" value="ECO:0007669"/>
    <property type="project" value="InterPro"/>
</dbReference>
<gene>
    <name evidence="6" type="ORF">LX81_03120</name>
</gene>
<dbReference type="GO" id="GO:0016301">
    <property type="term" value="F:kinase activity"/>
    <property type="evidence" value="ECO:0007669"/>
    <property type="project" value="UniProtKB-KW"/>
</dbReference>
<dbReference type="RefSeq" id="WP_111538202.1">
    <property type="nucleotide sequence ID" value="NZ_QKZL01000016.1"/>
</dbReference>
<dbReference type="Proteomes" id="UP000248916">
    <property type="component" value="Unassembled WGS sequence"/>
</dbReference>
<accession>A0A2W7NKR9</accession>
<evidence type="ECO:0000256" key="2">
    <source>
        <dbReference type="ARBA" id="ARBA00022679"/>
    </source>
</evidence>
<keyword evidence="2" id="KW-0808">Transferase</keyword>
<protein>
    <submittedName>
        <fullName evidence="6">Sugar (Pentulose or hexulose) kinase</fullName>
    </submittedName>
</protein>
<feature type="domain" description="Carbohydrate kinase FGGY C-terminal" evidence="5">
    <location>
        <begin position="248"/>
        <end position="422"/>
    </location>
</feature>
<dbReference type="Pfam" id="PF21546">
    <property type="entry name" value="FGGY_C_2"/>
    <property type="match status" value="1"/>
</dbReference>
<keyword evidence="7" id="KW-1185">Reference proteome</keyword>
<organism evidence="6 7">
    <name type="scientific">Palleronia aestuarii</name>
    <dbReference type="NCBI Taxonomy" id="568105"/>
    <lineage>
        <taxon>Bacteria</taxon>
        <taxon>Pseudomonadati</taxon>
        <taxon>Pseudomonadota</taxon>
        <taxon>Alphaproteobacteria</taxon>
        <taxon>Rhodobacterales</taxon>
        <taxon>Roseobacteraceae</taxon>
        <taxon>Palleronia</taxon>
    </lineage>
</organism>
<evidence type="ECO:0000259" key="5">
    <source>
        <dbReference type="Pfam" id="PF21546"/>
    </source>
</evidence>
<evidence type="ECO:0000256" key="3">
    <source>
        <dbReference type="ARBA" id="ARBA00022777"/>
    </source>
</evidence>
<dbReference type="InterPro" id="IPR050406">
    <property type="entry name" value="FGGY_Carb_Kinase"/>
</dbReference>
<dbReference type="PANTHER" id="PTHR43095">
    <property type="entry name" value="SUGAR KINASE"/>
    <property type="match status" value="1"/>
</dbReference>